<sequence>MANTRNTADLPLHGGRAPLWLFERMVKLARVITDYILTEFDPRELTKRLSDPFWFQSLGCVLGFDWHSSGLTTTTCGALKIALADTGPSAGIYAVGGKGNASRRIPDDLRSLASNTGFDPEDYIYSSRMTAKVDSAGLQDGYQVYHQFFCFIPSTGRWTVIDQGMNKETGWARRYHWNAETLPSFVRDPHAAIEGRKGLEVLNMVSNQSKGSQARSVEIAADIKHFQKEFTNLAHLNMPARHRINFSDLDSRRINRVFAKTFENPPSGFENLLALPGVGPAAIRALALVAQVIFGERPSYQDPVSFSFAHGGKDGTPYPVNRRTYDHTISYFARALKKTKLGQTEGNRALSRLSRWLEEVSLES</sequence>
<dbReference type="Pfam" id="PF05559">
    <property type="entry name" value="DUF763"/>
    <property type="match status" value="1"/>
</dbReference>
<gene>
    <name evidence="1" type="ORF">GF359_03300</name>
</gene>
<dbReference type="Proteomes" id="UP000630660">
    <property type="component" value="Unassembled WGS sequence"/>
</dbReference>
<dbReference type="AlphaFoldDB" id="A0A9D5KAF0"/>
<reference evidence="1" key="1">
    <citation type="submission" date="2019-11" db="EMBL/GenBank/DDBJ databases">
        <title>Microbial mats filling the niche in hypersaline microbial mats.</title>
        <authorList>
            <person name="Wong H.L."/>
            <person name="Macleod F.I."/>
            <person name="White R.A. III"/>
            <person name="Burns B.P."/>
        </authorList>
    </citation>
    <scope>NUCLEOTIDE SEQUENCE</scope>
    <source>
        <strain evidence="1">Bin_327</strain>
    </source>
</reference>
<evidence type="ECO:0000313" key="1">
    <source>
        <dbReference type="EMBL" id="MBD3364221.1"/>
    </source>
</evidence>
<dbReference type="PANTHER" id="PTHR38597">
    <property type="entry name" value="BLL3834 PROTEIN"/>
    <property type="match status" value="1"/>
</dbReference>
<comment type="caution">
    <text evidence="1">The sequence shown here is derived from an EMBL/GenBank/DDBJ whole genome shotgun (WGS) entry which is preliminary data.</text>
</comment>
<dbReference type="EMBL" id="WJKJ01000104">
    <property type="protein sequence ID" value="MBD3364221.1"/>
    <property type="molecule type" value="Genomic_DNA"/>
</dbReference>
<organism evidence="1 2">
    <name type="scientific">candidate division WOR-3 bacterium</name>
    <dbReference type="NCBI Taxonomy" id="2052148"/>
    <lineage>
        <taxon>Bacteria</taxon>
        <taxon>Bacteria division WOR-3</taxon>
    </lineage>
</organism>
<protein>
    <submittedName>
        <fullName evidence="1">DUF763 domain-containing protein</fullName>
    </submittedName>
</protein>
<proteinExistence type="predicted"/>
<dbReference type="PANTHER" id="PTHR38597:SF1">
    <property type="entry name" value="BLL3834 PROTEIN"/>
    <property type="match status" value="1"/>
</dbReference>
<name>A0A9D5KAF0_UNCW3</name>
<evidence type="ECO:0000313" key="2">
    <source>
        <dbReference type="Proteomes" id="UP000630660"/>
    </source>
</evidence>
<dbReference type="InterPro" id="IPR008482">
    <property type="entry name" value="DUF763"/>
</dbReference>
<accession>A0A9D5KAF0</accession>